<evidence type="ECO:0000313" key="2">
    <source>
        <dbReference type="Proteomes" id="UP001595859"/>
    </source>
</evidence>
<dbReference type="Proteomes" id="UP001595859">
    <property type="component" value="Unassembled WGS sequence"/>
</dbReference>
<comment type="caution">
    <text evidence="1">The sequence shown here is derived from an EMBL/GenBank/DDBJ whole genome shotgun (WGS) entry which is preliminary data.</text>
</comment>
<keyword evidence="2" id="KW-1185">Reference proteome</keyword>
<proteinExistence type="predicted"/>
<evidence type="ECO:0000313" key="1">
    <source>
        <dbReference type="EMBL" id="MFC4852429.1"/>
    </source>
</evidence>
<reference evidence="2" key="1">
    <citation type="journal article" date="2019" name="Int. J. Syst. Evol. Microbiol.">
        <title>The Global Catalogue of Microorganisms (GCM) 10K type strain sequencing project: providing services to taxonomists for standard genome sequencing and annotation.</title>
        <authorList>
            <consortium name="The Broad Institute Genomics Platform"/>
            <consortium name="The Broad Institute Genome Sequencing Center for Infectious Disease"/>
            <person name="Wu L."/>
            <person name="Ma J."/>
        </authorList>
    </citation>
    <scope>NUCLEOTIDE SEQUENCE [LARGE SCALE GENOMIC DNA]</scope>
    <source>
        <strain evidence="2">ZS-22-S1</strain>
    </source>
</reference>
<dbReference type="RefSeq" id="WP_378054130.1">
    <property type="nucleotide sequence ID" value="NZ_JBHSIS010000002.1"/>
</dbReference>
<dbReference type="EMBL" id="JBHSIS010000002">
    <property type="protein sequence ID" value="MFC4852429.1"/>
    <property type="molecule type" value="Genomic_DNA"/>
</dbReference>
<organism evidence="1 2">
    <name type="scientific">Actinophytocola glycyrrhizae</name>
    <dbReference type="NCBI Taxonomy" id="2044873"/>
    <lineage>
        <taxon>Bacteria</taxon>
        <taxon>Bacillati</taxon>
        <taxon>Actinomycetota</taxon>
        <taxon>Actinomycetes</taxon>
        <taxon>Pseudonocardiales</taxon>
        <taxon>Pseudonocardiaceae</taxon>
    </lineage>
</organism>
<gene>
    <name evidence="1" type="ORF">ACFPCV_02855</name>
</gene>
<sequence length="71" mass="7688">MSVRPDGEACCQRAFEYFVETVHIADDLHVGANRRPIAGRGGPAIEPESVAGTLRAAIRFLARPPRWAGEA</sequence>
<protein>
    <submittedName>
        <fullName evidence="1">Uncharacterized protein</fullName>
    </submittedName>
</protein>
<accession>A0ABV9RYI2</accession>
<name>A0ABV9RYI2_9PSEU</name>